<feature type="transmembrane region" description="Helical" evidence="2">
    <location>
        <begin position="232"/>
        <end position="254"/>
    </location>
</feature>
<feature type="chain" id="PRO_5009582697" evidence="3">
    <location>
        <begin position="29"/>
        <end position="264"/>
    </location>
</feature>
<keyword evidence="3" id="KW-0732">Signal</keyword>
<dbReference type="EMBL" id="MHLZ01000001">
    <property type="protein sequence ID" value="OGZ20390.1"/>
    <property type="molecule type" value="Genomic_DNA"/>
</dbReference>
<evidence type="ECO:0000256" key="3">
    <source>
        <dbReference type="SAM" id="SignalP"/>
    </source>
</evidence>
<evidence type="ECO:0000256" key="1">
    <source>
        <dbReference type="SAM" id="MobiDB-lite"/>
    </source>
</evidence>
<proteinExistence type="predicted"/>
<keyword evidence="2" id="KW-1133">Transmembrane helix</keyword>
<keyword evidence="2" id="KW-0472">Membrane</keyword>
<feature type="signal peptide" evidence="3">
    <location>
        <begin position="1"/>
        <end position="28"/>
    </location>
</feature>
<feature type="region of interest" description="Disordered" evidence="1">
    <location>
        <begin position="170"/>
        <end position="197"/>
    </location>
</feature>
<evidence type="ECO:0000313" key="4">
    <source>
        <dbReference type="EMBL" id="OGZ20390.1"/>
    </source>
</evidence>
<comment type="caution">
    <text evidence="4">The sequence shown here is derived from an EMBL/GenBank/DDBJ whole genome shotgun (WGS) entry which is preliminary data.</text>
</comment>
<reference evidence="4 5" key="1">
    <citation type="journal article" date="2016" name="Nat. Commun.">
        <title>Thousands of microbial genomes shed light on interconnected biogeochemical processes in an aquifer system.</title>
        <authorList>
            <person name="Anantharaman K."/>
            <person name="Brown C.T."/>
            <person name="Hug L.A."/>
            <person name="Sharon I."/>
            <person name="Castelle C.J."/>
            <person name="Probst A.J."/>
            <person name="Thomas B.C."/>
            <person name="Singh A."/>
            <person name="Wilkins M.J."/>
            <person name="Karaoz U."/>
            <person name="Brodie E.L."/>
            <person name="Williams K.H."/>
            <person name="Hubbard S.S."/>
            <person name="Banfield J.F."/>
        </authorList>
    </citation>
    <scope>NUCLEOTIDE SEQUENCE [LARGE SCALE GENOMIC DNA]</scope>
</reference>
<dbReference type="AlphaFoldDB" id="A0A1G2E4U8"/>
<organism evidence="4 5">
    <name type="scientific">Candidatus Nealsonbacteria bacterium RIFCSPHIGHO2_01_FULL_38_55</name>
    <dbReference type="NCBI Taxonomy" id="1801664"/>
    <lineage>
        <taxon>Bacteria</taxon>
        <taxon>Candidatus Nealsoniibacteriota</taxon>
    </lineage>
</organism>
<keyword evidence="2" id="KW-0812">Transmembrane</keyword>
<name>A0A1G2E4U8_9BACT</name>
<protein>
    <submittedName>
        <fullName evidence="4">Uncharacterized protein</fullName>
    </submittedName>
</protein>
<evidence type="ECO:0000256" key="2">
    <source>
        <dbReference type="SAM" id="Phobius"/>
    </source>
</evidence>
<accession>A0A1G2E4U8</accession>
<dbReference type="Proteomes" id="UP000177360">
    <property type="component" value="Unassembled WGS sequence"/>
</dbReference>
<feature type="compositionally biased region" description="Polar residues" evidence="1">
    <location>
        <begin position="170"/>
        <end position="186"/>
    </location>
</feature>
<gene>
    <name evidence="4" type="ORF">A2626_01970</name>
</gene>
<evidence type="ECO:0000313" key="5">
    <source>
        <dbReference type="Proteomes" id="UP000177360"/>
    </source>
</evidence>
<sequence>MGNMLKNRKILVSVVYVSFITAANFAVAASPSVFISPANLEKEIGQSFDLSTRVDGAGQKVCVVEGKISLNNLSCQSIAVSDGLSVQTSPTCANPAFLLGIQGCNSAVKNLFTITVKAANSGGASAIFSDLDIVGEGVSISNISTGGNYTITAPVAPTLVIPTLVTPPQSQLPVAESQPQTTQENPGEQVIPQPEEEQTSNLVVPVVFETGTDSTGLLASVANILSFGTGKAWLLVISVAIILIIFASVVIYFVKKFRKEKIQQ</sequence>